<evidence type="ECO:0000313" key="2">
    <source>
        <dbReference type="EMBL" id="JAB64426.1"/>
    </source>
</evidence>
<protein>
    <recommendedName>
        <fullName evidence="1">DUF4817 domain-containing protein</fullName>
    </recommendedName>
</protein>
<dbReference type="InterPro" id="IPR036397">
    <property type="entry name" value="RNaseH_sf"/>
</dbReference>
<name>V5I8V2_ANOGL</name>
<dbReference type="PANTHER" id="PTHR47326">
    <property type="entry name" value="TRANSPOSABLE ELEMENT TC3 TRANSPOSASE-LIKE PROTEIN"/>
    <property type="match status" value="1"/>
</dbReference>
<dbReference type="PANTHER" id="PTHR47326:SF1">
    <property type="entry name" value="HTH PSQ-TYPE DOMAIN-CONTAINING PROTEIN"/>
    <property type="match status" value="1"/>
</dbReference>
<accession>V5I8V2</accession>
<feature type="domain" description="DUF4817" evidence="1">
    <location>
        <begin position="1"/>
        <end position="49"/>
    </location>
</feature>
<organism evidence="2">
    <name type="scientific">Anoplophora glabripennis</name>
    <name type="common">Asian longhorn beetle</name>
    <name type="synonym">Anoplophora nobilis</name>
    <dbReference type="NCBI Taxonomy" id="217634"/>
    <lineage>
        <taxon>Eukaryota</taxon>
        <taxon>Metazoa</taxon>
        <taxon>Ecdysozoa</taxon>
        <taxon>Arthropoda</taxon>
        <taxon>Hexapoda</taxon>
        <taxon>Insecta</taxon>
        <taxon>Pterygota</taxon>
        <taxon>Neoptera</taxon>
        <taxon>Endopterygota</taxon>
        <taxon>Coleoptera</taxon>
        <taxon>Polyphaga</taxon>
        <taxon>Cucujiformia</taxon>
        <taxon>Chrysomeloidea</taxon>
        <taxon>Cerambycidae</taxon>
        <taxon>Lamiinae</taxon>
        <taxon>Lamiini</taxon>
        <taxon>Anoplophora</taxon>
    </lineage>
</organism>
<dbReference type="EMBL" id="GALX01004040">
    <property type="protein sequence ID" value="JAB64426.1"/>
    <property type="molecule type" value="Transcribed_RNA"/>
</dbReference>
<sequence>MIFVYGYCHGRAREAEREYRRMFPNRRRHPSFGVFIRTFRRLRQTGSVQVRKNQEGRGYRNIQQYEENIIERVVDTPELSVRQIGRELQIPHVSVWRVLHQELLHPYHYQQVQHLQEGDNLQRLLFCNWILQNLTEDPLFLQNIIWSDESLFPKNGLNNFRNLHQWSLQNPHLTRRRAFQRRFKINMWGVIFRNKLFLFEINGILNGQRYLELLQNSTHEILDEVPLNERQYVYFLQDGAPPHNARDVSAWLTEN</sequence>
<reference evidence="2" key="1">
    <citation type="submission" date="2013-07" db="EMBL/GenBank/DDBJ databases">
        <title>Midgut Transcriptome Profiling of Anoplphora glabripennis, a Lignocellulose Degrading, Wood-Boring Cerambycid.</title>
        <authorList>
            <person name="Scully E.D."/>
            <person name="Hoover K."/>
            <person name="Carlson J.E."/>
            <person name="Tien M."/>
            <person name="Geib S.M."/>
        </authorList>
    </citation>
    <scope>NUCLEOTIDE SEQUENCE</scope>
</reference>
<dbReference type="GO" id="GO:0003676">
    <property type="term" value="F:nucleic acid binding"/>
    <property type="evidence" value="ECO:0007669"/>
    <property type="project" value="InterPro"/>
</dbReference>
<dbReference type="Pfam" id="PF16087">
    <property type="entry name" value="DUF4817"/>
    <property type="match status" value="1"/>
</dbReference>
<proteinExistence type="predicted"/>
<dbReference type="InterPro" id="IPR032135">
    <property type="entry name" value="DUF4817"/>
</dbReference>
<dbReference type="Gene3D" id="3.30.420.10">
    <property type="entry name" value="Ribonuclease H-like superfamily/Ribonuclease H"/>
    <property type="match status" value="1"/>
</dbReference>
<evidence type="ECO:0000259" key="1">
    <source>
        <dbReference type="Pfam" id="PF16087"/>
    </source>
</evidence>
<dbReference type="AlphaFoldDB" id="V5I8V2"/>